<gene>
    <name evidence="2" type="ORF">D3868_29640</name>
    <name evidence="1" type="ORF">SIM66_03950</name>
</gene>
<dbReference type="Proteomes" id="UP000298774">
    <property type="component" value="Plasmid p4"/>
</dbReference>
<evidence type="ECO:0000313" key="2">
    <source>
        <dbReference type="EMBL" id="QCO13192.1"/>
    </source>
</evidence>
<geneLocation type="plasmid" evidence="2 3">
    <name>p4</name>
</geneLocation>
<evidence type="ECO:0000313" key="1">
    <source>
        <dbReference type="EMBL" id="MDX5950352.1"/>
    </source>
</evidence>
<dbReference type="RefSeq" id="WP_035682684.1">
    <property type="nucleotide sequence ID" value="NZ_CP012917.1"/>
</dbReference>
<organism evidence="2 3">
    <name type="scientific">Azospirillum brasilense</name>
    <dbReference type="NCBI Taxonomy" id="192"/>
    <lineage>
        <taxon>Bacteria</taxon>
        <taxon>Pseudomonadati</taxon>
        <taxon>Pseudomonadota</taxon>
        <taxon>Alphaproteobacteria</taxon>
        <taxon>Rhodospirillales</taxon>
        <taxon>Azospirillaceae</taxon>
        <taxon>Azospirillum</taxon>
    </lineage>
</organism>
<keyword evidence="2" id="KW-0614">Plasmid</keyword>
<dbReference type="Proteomes" id="UP001277471">
    <property type="component" value="Unassembled WGS sequence"/>
</dbReference>
<dbReference type="AlphaFoldDB" id="A0A0P0EY10"/>
<keyword evidence="4" id="KW-1185">Reference proteome</keyword>
<protein>
    <submittedName>
        <fullName evidence="2">Uncharacterized protein</fullName>
    </submittedName>
</protein>
<accession>A0A0P0EY10</accession>
<proteinExistence type="predicted"/>
<dbReference type="KEGG" id="abf:AMK58_27545"/>
<reference evidence="1 4" key="2">
    <citation type="submission" date="2023-11" db="EMBL/GenBank/DDBJ databases">
        <title>MicrobeMod: A computational toolkit for identifying prokaryotic methylation and restriction-modification with nanopore sequencing.</title>
        <authorList>
            <person name="Crits-Christoph A."/>
            <person name="Kang S.C."/>
            <person name="Lee H."/>
            <person name="Ostrov N."/>
        </authorList>
    </citation>
    <scope>NUCLEOTIDE SEQUENCE [LARGE SCALE GENOMIC DNA]</scope>
    <source>
        <strain evidence="1 4">ATCC 29145</strain>
    </source>
</reference>
<dbReference type="GeneID" id="56453674"/>
<evidence type="ECO:0000313" key="3">
    <source>
        <dbReference type="Proteomes" id="UP000298774"/>
    </source>
</evidence>
<name>A0A0P0EY10_AZOBR</name>
<dbReference type="EMBL" id="JAWXYC010000002">
    <property type="protein sequence ID" value="MDX5950352.1"/>
    <property type="molecule type" value="Genomic_DNA"/>
</dbReference>
<reference evidence="2 3" key="1">
    <citation type="submission" date="2018-09" db="EMBL/GenBank/DDBJ databases">
        <title>Whole genome based analysis of evolution and adaptive divergence in Indian and Brazilian strains of Azospirillum brasilense.</title>
        <authorList>
            <person name="Singh C."/>
            <person name="Tripathi A.K."/>
        </authorList>
    </citation>
    <scope>NUCLEOTIDE SEQUENCE [LARGE SCALE GENOMIC DNA]</scope>
    <source>
        <strain evidence="2 3">MTCC4038</strain>
        <plasmid evidence="2 3">p4</plasmid>
    </source>
</reference>
<sequence>MSNRQNPRYAAAMLLRVVAANGRCDVRPIDQVPKSAQEIELERFLRDGFAPQSSDRRRAVPLRA</sequence>
<evidence type="ECO:0000313" key="4">
    <source>
        <dbReference type="Proteomes" id="UP001277471"/>
    </source>
</evidence>
<dbReference type="EMBL" id="CP032343">
    <property type="protein sequence ID" value="QCO13192.1"/>
    <property type="molecule type" value="Genomic_DNA"/>
</dbReference>